<sequence length="252" mass="27716">MPVFTVDPSDLDNLSAISPTSPSDLKSVTAFARFEFEPGKGNGGTKVLMVEWEDEDSSRHTAGGWMVSWQGKSTSLHADDKEAENLRRAYFLLGPGQQIPRTITLSYEPPPDSAATAKKSQKLMMTPLPAIFPPQLGEVARQSGKKGVLHTIWAKKRLQVLEREIQQEQEFNLEGIALEMAIAERKWIENNFGVTIHSQNVGSGRNLEALPSISSPKSPGPSRLNEKLKGLSLGTSEKVLNKNNEGKMTRAH</sequence>
<reference evidence="2 3" key="2">
    <citation type="submission" date="2015-05" db="EMBL/GenBank/DDBJ databases">
        <authorList>
            <person name="Morales-Cruz A."/>
            <person name="Amrine K.C."/>
            <person name="Cantu D."/>
        </authorList>
    </citation>
    <scope>NUCLEOTIDE SEQUENCE [LARGE SCALE GENOMIC DNA]</scope>
    <source>
        <strain evidence="2">UCRPC4</strain>
    </source>
</reference>
<feature type="region of interest" description="Disordered" evidence="1">
    <location>
        <begin position="207"/>
        <end position="252"/>
    </location>
</feature>
<name>A0A0G2GMB8_PHACM</name>
<evidence type="ECO:0000313" key="3">
    <source>
        <dbReference type="Proteomes" id="UP000053317"/>
    </source>
</evidence>
<evidence type="ECO:0000256" key="1">
    <source>
        <dbReference type="SAM" id="MobiDB-lite"/>
    </source>
</evidence>
<organism evidence="2 3">
    <name type="scientific">Phaeomoniella chlamydospora</name>
    <name type="common">Phaeoacremonium chlamydosporum</name>
    <dbReference type="NCBI Taxonomy" id="158046"/>
    <lineage>
        <taxon>Eukaryota</taxon>
        <taxon>Fungi</taxon>
        <taxon>Dikarya</taxon>
        <taxon>Ascomycota</taxon>
        <taxon>Pezizomycotina</taxon>
        <taxon>Eurotiomycetes</taxon>
        <taxon>Chaetothyriomycetidae</taxon>
        <taxon>Phaeomoniellales</taxon>
        <taxon>Phaeomoniellaceae</taxon>
        <taxon>Phaeomoniella</taxon>
    </lineage>
</organism>
<keyword evidence="3" id="KW-1185">Reference proteome</keyword>
<proteinExistence type="predicted"/>
<dbReference type="AlphaFoldDB" id="A0A0G2GMB8"/>
<feature type="compositionally biased region" description="Low complexity" evidence="1">
    <location>
        <begin position="211"/>
        <end position="222"/>
    </location>
</feature>
<comment type="caution">
    <text evidence="2">The sequence shown here is derived from an EMBL/GenBank/DDBJ whole genome shotgun (WGS) entry which is preliminary data.</text>
</comment>
<dbReference type="Proteomes" id="UP000053317">
    <property type="component" value="Unassembled WGS sequence"/>
</dbReference>
<dbReference type="OrthoDB" id="5344482at2759"/>
<reference evidence="2 3" key="1">
    <citation type="submission" date="2015-05" db="EMBL/GenBank/DDBJ databases">
        <title>Distinctive expansion of gene families associated with plant cell wall degradation and secondary metabolism in the genomes of grapevine trunk pathogens.</title>
        <authorList>
            <person name="Lawrence D.P."/>
            <person name="Travadon R."/>
            <person name="Rolshausen P.E."/>
            <person name="Baumgartner K."/>
        </authorList>
    </citation>
    <scope>NUCLEOTIDE SEQUENCE [LARGE SCALE GENOMIC DNA]</scope>
    <source>
        <strain evidence="2">UCRPC4</strain>
    </source>
</reference>
<evidence type="ECO:0000313" key="2">
    <source>
        <dbReference type="EMBL" id="KKY18005.1"/>
    </source>
</evidence>
<accession>A0A0G2GMB8</accession>
<dbReference type="EMBL" id="LCWF01000133">
    <property type="protein sequence ID" value="KKY18005.1"/>
    <property type="molecule type" value="Genomic_DNA"/>
</dbReference>
<protein>
    <submittedName>
        <fullName evidence="2">Uncharacterized protein</fullName>
    </submittedName>
</protein>
<gene>
    <name evidence="2" type="ORF">UCRPC4_g05208</name>
</gene>